<evidence type="ECO:0000256" key="1">
    <source>
        <dbReference type="SAM" id="Phobius"/>
    </source>
</evidence>
<feature type="transmembrane region" description="Helical" evidence="1">
    <location>
        <begin position="18"/>
        <end position="36"/>
    </location>
</feature>
<dbReference type="PATRIC" id="fig|1218507.3.peg.1459"/>
<accession>A0A0F4LEB0</accession>
<reference evidence="2 3" key="1">
    <citation type="submission" date="2015-01" db="EMBL/GenBank/DDBJ databases">
        <title>Comparative genomics of the lactic acid bacteria isolated from the honey bee gut.</title>
        <authorList>
            <person name="Ellegaard K.M."/>
            <person name="Tamarit D."/>
            <person name="Javelind E."/>
            <person name="Olofsson T."/>
            <person name="Andersson S.G."/>
            <person name="Vasquez A."/>
        </authorList>
    </citation>
    <scope>NUCLEOTIDE SEQUENCE [LARGE SCALE GENOMIC DNA]</scope>
    <source>
        <strain evidence="2 3">Hma8</strain>
    </source>
</reference>
<dbReference type="Proteomes" id="UP000033531">
    <property type="component" value="Unassembled WGS sequence"/>
</dbReference>
<protein>
    <submittedName>
        <fullName evidence="2">Uncharacterized protein</fullName>
    </submittedName>
</protein>
<dbReference type="HOGENOM" id="CLU_1146058_0_0_9"/>
<keyword evidence="1" id="KW-0812">Transmembrane</keyword>
<gene>
    <name evidence="2" type="ORF">JF74_12790</name>
</gene>
<proteinExistence type="predicted"/>
<comment type="caution">
    <text evidence="2">The sequence shown here is derived from an EMBL/GenBank/DDBJ whole genome shotgun (WGS) entry which is preliminary data.</text>
</comment>
<dbReference type="RefSeq" id="WP_046325174.1">
    <property type="nucleotide sequence ID" value="NZ_JBHTMT010000001.1"/>
</dbReference>
<dbReference type="OrthoDB" id="10017949at2"/>
<keyword evidence="1" id="KW-1133">Transmembrane helix</keyword>
<sequence length="242" mass="28515">MNFNDFWYWLSNGTGAEWISSIGALVAIVFAYWQIYEQRKEYENDRREEKVEKRLSNRPFFTVIQKNIIQEEKEVVWVNTDDAGYLFLYSKNINKTQISFFKGYLYEFRSVTPNIALDIVLQINYYDNNKKLKYSDTICTCTPVVDKEKILFSPHNVFASYDEVVNMSKDICLFYKSIDGIYYREVWREEVTNQNVGNNIQPNASILKFMEIKEVDSADVPQQNQAIGCLVNHKNKIYASKK</sequence>
<name>A0A0F4LEB0_9LACO</name>
<evidence type="ECO:0000313" key="3">
    <source>
        <dbReference type="Proteomes" id="UP000033531"/>
    </source>
</evidence>
<keyword evidence="1" id="KW-0472">Membrane</keyword>
<dbReference type="AlphaFoldDB" id="A0A0F4LEB0"/>
<organism evidence="2 3">
    <name type="scientific">Lactobacillus melliventris</name>
    <dbReference type="NCBI Taxonomy" id="1218507"/>
    <lineage>
        <taxon>Bacteria</taxon>
        <taxon>Bacillati</taxon>
        <taxon>Bacillota</taxon>
        <taxon>Bacilli</taxon>
        <taxon>Lactobacillales</taxon>
        <taxon>Lactobacillaceae</taxon>
        <taxon>Lactobacillus</taxon>
    </lineage>
</organism>
<dbReference type="EMBL" id="JXLI01000010">
    <property type="protein sequence ID" value="KJY56925.1"/>
    <property type="molecule type" value="Genomic_DNA"/>
</dbReference>
<evidence type="ECO:0000313" key="2">
    <source>
        <dbReference type="EMBL" id="KJY56925.1"/>
    </source>
</evidence>